<dbReference type="Proteomes" id="UP000596902">
    <property type="component" value="Unassembled WGS sequence"/>
</dbReference>
<dbReference type="AlphaFoldDB" id="A0A8H7B766"/>
<keyword evidence="2" id="KW-1185">Reference proteome</keyword>
<evidence type="ECO:0000313" key="2">
    <source>
        <dbReference type="Proteomes" id="UP000596902"/>
    </source>
</evidence>
<comment type="caution">
    <text evidence="1">The sequence shown here is derived from an EMBL/GenBank/DDBJ whole genome shotgun (WGS) entry which is preliminary data.</text>
</comment>
<dbReference type="GeneID" id="62202706"/>
<evidence type="ECO:0000313" key="1">
    <source>
        <dbReference type="EMBL" id="KAF7677622.1"/>
    </source>
</evidence>
<gene>
    <name evidence="1" type="ORF">GT037_004481</name>
</gene>
<proteinExistence type="predicted"/>
<dbReference type="EMBL" id="JAAABM010000005">
    <property type="protein sequence ID" value="KAF7677622.1"/>
    <property type="molecule type" value="Genomic_DNA"/>
</dbReference>
<sequence length="100" mass="11035">MGLQVIVENARGWTVPLGAVRRGLQVAPGTNSAIRQPGPIRSIFIQRPTQNYDIKMAVDVKERHNSYTRGNCFTTIGIKKLYPTLSPKIEGIKGANSNEK</sequence>
<name>A0A8H7B766_9PLEO</name>
<reference evidence="1" key="1">
    <citation type="submission" date="2020-01" db="EMBL/GenBank/DDBJ databases">
        <authorList>
            <person name="Feng Z.H.Z."/>
        </authorList>
    </citation>
    <scope>NUCLEOTIDE SEQUENCE</scope>
    <source>
        <strain evidence="1">CBS107.38</strain>
    </source>
</reference>
<organism evidence="1 2">
    <name type="scientific">Alternaria burnsii</name>
    <dbReference type="NCBI Taxonomy" id="1187904"/>
    <lineage>
        <taxon>Eukaryota</taxon>
        <taxon>Fungi</taxon>
        <taxon>Dikarya</taxon>
        <taxon>Ascomycota</taxon>
        <taxon>Pezizomycotina</taxon>
        <taxon>Dothideomycetes</taxon>
        <taxon>Pleosporomycetidae</taxon>
        <taxon>Pleosporales</taxon>
        <taxon>Pleosporineae</taxon>
        <taxon>Pleosporaceae</taxon>
        <taxon>Alternaria</taxon>
        <taxon>Alternaria sect. Alternaria</taxon>
    </lineage>
</organism>
<accession>A0A8H7B766</accession>
<protein>
    <submittedName>
        <fullName evidence="1">Uncharacterized protein</fullName>
    </submittedName>
</protein>
<dbReference type="RefSeq" id="XP_038787800.1">
    <property type="nucleotide sequence ID" value="XM_038929528.1"/>
</dbReference>
<reference evidence="1" key="2">
    <citation type="submission" date="2020-08" db="EMBL/GenBank/DDBJ databases">
        <title>Draft Genome Sequence of Cumin Blight Pathogen Alternaria burnsii.</title>
        <authorList>
            <person name="Feng Z."/>
        </authorList>
    </citation>
    <scope>NUCLEOTIDE SEQUENCE</scope>
    <source>
        <strain evidence="1">CBS107.38</strain>
    </source>
</reference>